<dbReference type="OrthoDB" id="435240at2759"/>
<dbReference type="InterPro" id="IPR037069">
    <property type="entry name" value="AcylCoA_DH/ox_N_sf"/>
</dbReference>
<reference evidence="9" key="1">
    <citation type="journal article" date="2019" name="Plant J.">
        <title>Chlorella vulgaris genome assembly and annotation reveals the molecular basis for metabolic acclimation to high light conditions.</title>
        <authorList>
            <person name="Cecchin M."/>
            <person name="Marcolungo L."/>
            <person name="Rossato M."/>
            <person name="Girolomoni L."/>
            <person name="Cosentino E."/>
            <person name="Cuine S."/>
            <person name="Li-Beisson Y."/>
            <person name="Delledonne M."/>
            <person name="Ballottari M."/>
        </authorList>
    </citation>
    <scope>NUCLEOTIDE SEQUENCE</scope>
    <source>
        <strain evidence="9">211/11P</strain>
    </source>
</reference>
<protein>
    <recommendedName>
        <fullName evidence="11">Acyl-coenzyme A oxidase 4, peroxisomal</fullName>
    </recommendedName>
</protein>
<dbReference type="AlphaFoldDB" id="A0A9D4YZS4"/>
<evidence type="ECO:0000313" key="9">
    <source>
        <dbReference type="EMBL" id="KAI3435869.1"/>
    </source>
</evidence>
<dbReference type="Gene3D" id="1.20.140.10">
    <property type="entry name" value="Butyryl-CoA Dehydrogenase, subunit A, domain 3"/>
    <property type="match status" value="1"/>
</dbReference>
<dbReference type="SUPFAM" id="SSF47203">
    <property type="entry name" value="Acyl-CoA dehydrogenase C-terminal domain-like"/>
    <property type="match status" value="1"/>
</dbReference>
<comment type="similarity">
    <text evidence="2 5">Belongs to the acyl-CoA dehydrogenase family.</text>
</comment>
<sequence length="461" mass="50469">MAQPAGRATALERLSVISGHFGMQAGTPAQEVQHDSLERQLTLALGGGTSPEFEFAQTMRVFPPAKHDALELEELLSAEEREVRDRVRKFAEGEIAPIIADYWERAEFPFELIPGFQKLGIGGGHLQGYGCQGLSVMGAAMAAVELARVDGSCSTFFLVHTFLATLTLGLLGSEAQKQELLPDMASFKKVGCWALTEPSNGSDASGLTTLARKVQGGWVLNGRKRWIGNAPFADIAVIWARNSETSQINAFVVRKGNPGFSATKMQNKIALRCVQNGDILLKDAFVPDEDRLPGVNSFADTNKVLAISRIMVAWQPVGLAFGAYDMCARYLQQRRQFGAPLASFQLMQEKLQRMLSTCQAMWLMVWRLTKLYEADRLSHEQASLVKAWTTLRGREVVALGRELLGGNGILSEFLVAKAFCDLEAYYSYEGTYEVNALVAARGATGISSIKPPRRGNVQVQA</sequence>
<comment type="caution">
    <text evidence="9">The sequence shown here is derived from an EMBL/GenBank/DDBJ whole genome shotgun (WGS) entry which is preliminary data.</text>
</comment>
<dbReference type="PROSITE" id="PS00072">
    <property type="entry name" value="ACYL_COA_DH_1"/>
    <property type="match status" value="1"/>
</dbReference>
<dbReference type="InterPro" id="IPR036250">
    <property type="entry name" value="AcylCo_DH-like_C"/>
</dbReference>
<dbReference type="GO" id="GO:0050660">
    <property type="term" value="F:flavin adenine dinucleotide binding"/>
    <property type="evidence" value="ECO:0007669"/>
    <property type="project" value="InterPro"/>
</dbReference>
<dbReference type="Pfam" id="PF02770">
    <property type="entry name" value="Acyl-CoA_dh_M"/>
    <property type="match status" value="1"/>
</dbReference>
<evidence type="ECO:0008006" key="11">
    <source>
        <dbReference type="Google" id="ProtNLM"/>
    </source>
</evidence>
<dbReference type="Pfam" id="PF02771">
    <property type="entry name" value="Acyl-CoA_dh_N"/>
    <property type="match status" value="1"/>
</dbReference>
<comment type="cofactor">
    <cofactor evidence="1 5">
        <name>FAD</name>
        <dbReference type="ChEBI" id="CHEBI:57692"/>
    </cofactor>
</comment>
<dbReference type="InterPro" id="IPR013786">
    <property type="entry name" value="AcylCoA_DH/ox_N"/>
</dbReference>
<keyword evidence="3 5" id="KW-0285">Flavoprotein</keyword>
<evidence type="ECO:0000256" key="1">
    <source>
        <dbReference type="ARBA" id="ARBA00001974"/>
    </source>
</evidence>
<dbReference type="InterPro" id="IPR009100">
    <property type="entry name" value="AcylCoA_DH/oxidase_NM_dom_sf"/>
</dbReference>
<evidence type="ECO:0000259" key="7">
    <source>
        <dbReference type="Pfam" id="PF02770"/>
    </source>
</evidence>
<dbReference type="Pfam" id="PF00441">
    <property type="entry name" value="Acyl-CoA_dh_1"/>
    <property type="match status" value="1"/>
</dbReference>
<keyword evidence="10" id="KW-1185">Reference proteome</keyword>
<gene>
    <name evidence="9" type="ORF">D9Q98_001927</name>
</gene>
<dbReference type="PANTHER" id="PTHR43188">
    <property type="entry name" value="ACYL-COENZYME A OXIDASE"/>
    <property type="match status" value="1"/>
</dbReference>
<reference evidence="9" key="2">
    <citation type="submission" date="2020-11" db="EMBL/GenBank/DDBJ databases">
        <authorList>
            <person name="Cecchin M."/>
            <person name="Marcolungo L."/>
            <person name="Rossato M."/>
            <person name="Girolomoni L."/>
            <person name="Cosentino E."/>
            <person name="Cuine S."/>
            <person name="Li-Beisson Y."/>
            <person name="Delledonne M."/>
            <person name="Ballottari M."/>
        </authorList>
    </citation>
    <scope>NUCLEOTIDE SEQUENCE</scope>
    <source>
        <strain evidence="9">211/11P</strain>
        <tissue evidence="9">Whole cell</tissue>
    </source>
</reference>
<dbReference type="GO" id="GO:0006635">
    <property type="term" value="P:fatty acid beta-oxidation"/>
    <property type="evidence" value="ECO:0007669"/>
    <property type="project" value="InterPro"/>
</dbReference>
<dbReference type="Proteomes" id="UP001055712">
    <property type="component" value="Unassembled WGS sequence"/>
</dbReference>
<dbReference type="InterPro" id="IPR009075">
    <property type="entry name" value="AcylCo_DH/oxidase_C"/>
</dbReference>
<dbReference type="FunFam" id="2.40.110.10:FF:000013">
    <property type="entry name" value="Acyl-coenzyme A oxidase 4 peroxisomal"/>
    <property type="match status" value="1"/>
</dbReference>
<evidence type="ECO:0000256" key="2">
    <source>
        <dbReference type="ARBA" id="ARBA00009347"/>
    </source>
</evidence>
<dbReference type="Gene3D" id="1.10.540.10">
    <property type="entry name" value="Acyl-CoA dehydrogenase/oxidase, N-terminal domain"/>
    <property type="match status" value="1"/>
</dbReference>
<dbReference type="InterPro" id="IPR046373">
    <property type="entry name" value="Acyl-CoA_Oxase/DH_mid-dom_sf"/>
</dbReference>
<dbReference type="GO" id="GO:0003995">
    <property type="term" value="F:acyl-CoA dehydrogenase activity"/>
    <property type="evidence" value="ECO:0007669"/>
    <property type="project" value="InterPro"/>
</dbReference>
<dbReference type="Gene3D" id="2.40.110.10">
    <property type="entry name" value="Butyryl-CoA Dehydrogenase, subunit A, domain 2"/>
    <property type="match status" value="1"/>
</dbReference>
<dbReference type="PANTHER" id="PTHR43188:SF1">
    <property type="entry name" value="ACYL-COA DEHYDROGENASE"/>
    <property type="match status" value="1"/>
</dbReference>
<dbReference type="EMBL" id="SIDB01000002">
    <property type="protein sequence ID" value="KAI3435869.1"/>
    <property type="molecule type" value="Genomic_DNA"/>
</dbReference>
<dbReference type="PROSITE" id="PS00073">
    <property type="entry name" value="ACYL_COA_DH_2"/>
    <property type="match status" value="1"/>
</dbReference>
<dbReference type="InterPro" id="IPR006091">
    <property type="entry name" value="Acyl-CoA_Oxase/DH_mid-dom"/>
</dbReference>
<feature type="domain" description="Acyl-CoA oxidase/dehydrogenase middle" evidence="7">
    <location>
        <begin position="192"/>
        <end position="283"/>
    </location>
</feature>
<evidence type="ECO:0000256" key="4">
    <source>
        <dbReference type="ARBA" id="ARBA00022827"/>
    </source>
</evidence>
<dbReference type="InterPro" id="IPR006089">
    <property type="entry name" value="Acyl-CoA_DH_CS"/>
</dbReference>
<evidence type="ECO:0000256" key="5">
    <source>
        <dbReference type="RuleBase" id="RU362125"/>
    </source>
</evidence>
<evidence type="ECO:0000259" key="6">
    <source>
        <dbReference type="Pfam" id="PF00441"/>
    </source>
</evidence>
<organism evidence="9 10">
    <name type="scientific">Chlorella vulgaris</name>
    <name type="common">Green alga</name>
    <dbReference type="NCBI Taxonomy" id="3077"/>
    <lineage>
        <taxon>Eukaryota</taxon>
        <taxon>Viridiplantae</taxon>
        <taxon>Chlorophyta</taxon>
        <taxon>core chlorophytes</taxon>
        <taxon>Trebouxiophyceae</taxon>
        <taxon>Chlorellales</taxon>
        <taxon>Chlorellaceae</taxon>
        <taxon>Chlorella clade</taxon>
        <taxon>Chlorella</taxon>
    </lineage>
</organism>
<keyword evidence="5" id="KW-0560">Oxidoreductase</keyword>
<evidence type="ECO:0000256" key="3">
    <source>
        <dbReference type="ARBA" id="ARBA00022630"/>
    </source>
</evidence>
<name>A0A9D4YZS4_CHLVU</name>
<keyword evidence="4 5" id="KW-0274">FAD</keyword>
<dbReference type="InterPro" id="IPR045008">
    <property type="entry name" value="ACX4-like"/>
</dbReference>
<dbReference type="FunFam" id="1.20.140.10:FF:000021">
    <property type="entry name" value="Acyl-coenzyme A oxidase 4, peroxisomal"/>
    <property type="match status" value="1"/>
</dbReference>
<evidence type="ECO:0000313" key="10">
    <source>
        <dbReference type="Proteomes" id="UP001055712"/>
    </source>
</evidence>
<evidence type="ECO:0000259" key="8">
    <source>
        <dbReference type="Pfam" id="PF02771"/>
    </source>
</evidence>
<dbReference type="GO" id="GO:0005777">
    <property type="term" value="C:peroxisome"/>
    <property type="evidence" value="ECO:0007669"/>
    <property type="project" value="TreeGrafter"/>
</dbReference>
<proteinExistence type="inferred from homology"/>
<feature type="domain" description="Acyl-CoA dehydrogenase/oxidase C-terminal" evidence="6">
    <location>
        <begin position="302"/>
        <end position="442"/>
    </location>
</feature>
<dbReference type="SUPFAM" id="SSF56645">
    <property type="entry name" value="Acyl-CoA dehydrogenase NM domain-like"/>
    <property type="match status" value="1"/>
</dbReference>
<feature type="domain" description="Acyl-CoA dehydrogenase/oxidase N-terminal" evidence="8">
    <location>
        <begin position="77"/>
        <end position="186"/>
    </location>
</feature>
<accession>A0A9D4YZS4</accession>